<dbReference type="EMBL" id="BLPG01000001">
    <property type="protein sequence ID" value="GFJ86564.1"/>
    <property type="molecule type" value="Genomic_DNA"/>
</dbReference>
<organism evidence="1 2">
    <name type="scientific">Phytohabitans rumicis</name>
    <dbReference type="NCBI Taxonomy" id="1076125"/>
    <lineage>
        <taxon>Bacteria</taxon>
        <taxon>Bacillati</taxon>
        <taxon>Actinomycetota</taxon>
        <taxon>Actinomycetes</taxon>
        <taxon>Micromonosporales</taxon>
        <taxon>Micromonosporaceae</taxon>
    </lineage>
</organism>
<dbReference type="Proteomes" id="UP000482960">
    <property type="component" value="Unassembled WGS sequence"/>
</dbReference>
<accession>A0A6V8KRT5</accession>
<reference evidence="1 2" key="1">
    <citation type="submission" date="2020-03" db="EMBL/GenBank/DDBJ databases">
        <title>Whole genome shotgun sequence of Phytohabitans rumicis NBRC 108638.</title>
        <authorList>
            <person name="Komaki H."/>
            <person name="Tamura T."/>
        </authorList>
    </citation>
    <scope>NUCLEOTIDE SEQUENCE [LARGE SCALE GENOMIC DNA]</scope>
    <source>
        <strain evidence="1 2">NBRC 108638</strain>
    </source>
</reference>
<keyword evidence="2" id="KW-1185">Reference proteome</keyword>
<reference evidence="1 2" key="2">
    <citation type="submission" date="2020-03" db="EMBL/GenBank/DDBJ databases">
        <authorList>
            <person name="Ichikawa N."/>
            <person name="Kimura A."/>
            <person name="Kitahashi Y."/>
            <person name="Uohara A."/>
        </authorList>
    </citation>
    <scope>NUCLEOTIDE SEQUENCE [LARGE SCALE GENOMIC DNA]</scope>
    <source>
        <strain evidence="1 2">NBRC 108638</strain>
    </source>
</reference>
<gene>
    <name evidence="1" type="ORF">Prum_002060</name>
</gene>
<comment type="caution">
    <text evidence="1">The sequence shown here is derived from an EMBL/GenBank/DDBJ whole genome shotgun (WGS) entry which is preliminary data.</text>
</comment>
<protein>
    <submittedName>
        <fullName evidence="1">Uncharacterized protein</fullName>
    </submittedName>
</protein>
<proteinExistence type="predicted"/>
<sequence length="64" mass="6215">MAFHKAPPGHAAARSGLAVALVVAFVALVSLAFTSGLAAGAAGGGRELAALVRSWWPIEGSGGS</sequence>
<dbReference type="AlphaFoldDB" id="A0A6V8KRT5"/>
<evidence type="ECO:0000313" key="1">
    <source>
        <dbReference type="EMBL" id="GFJ86564.1"/>
    </source>
</evidence>
<dbReference type="RefSeq" id="WP_173073127.1">
    <property type="nucleotide sequence ID" value="NZ_BAABJB010000030.1"/>
</dbReference>
<name>A0A6V8KRT5_9ACTN</name>
<evidence type="ECO:0000313" key="2">
    <source>
        <dbReference type="Proteomes" id="UP000482960"/>
    </source>
</evidence>